<dbReference type="EMBL" id="CAVNYO010000198">
    <property type="protein sequence ID" value="CAK5273105.1"/>
    <property type="molecule type" value="Genomic_DNA"/>
</dbReference>
<dbReference type="EMBL" id="CAVNYO010000198">
    <property type="protein sequence ID" value="CAK5273098.1"/>
    <property type="molecule type" value="Genomic_DNA"/>
</dbReference>
<dbReference type="AlphaFoldDB" id="A0AAD2HFG3"/>
<organism evidence="5 6">
    <name type="scientific">Mycena citricolor</name>
    <dbReference type="NCBI Taxonomy" id="2018698"/>
    <lineage>
        <taxon>Eukaryota</taxon>
        <taxon>Fungi</taxon>
        <taxon>Dikarya</taxon>
        <taxon>Basidiomycota</taxon>
        <taxon>Agaricomycotina</taxon>
        <taxon>Agaricomycetes</taxon>
        <taxon>Agaricomycetidae</taxon>
        <taxon>Agaricales</taxon>
        <taxon>Marasmiineae</taxon>
        <taxon>Mycenaceae</taxon>
        <taxon>Mycena</taxon>
    </lineage>
</organism>
<dbReference type="EMBL" id="CAVNYO010000198">
    <property type="protein sequence ID" value="CAK5273101.1"/>
    <property type="molecule type" value="Genomic_DNA"/>
</dbReference>
<keyword evidence="6" id="KW-1185">Reference proteome</keyword>
<reference evidence="5" key="1">
    <citation type="submission" date="2023-11" db="EMBL/GenBank/DDBJ databases">
        <authorList>
            <person name="De Vega J J."/>
            <person name="De Vega J J."/>
        </authorList>
    </citation>
    <scope>NUCLEOTIDE SEQUENCE</scope>
</reference>
<dbReference type="EMBL" id="CAVNYO010000198">
    <property type="protein sequence ID" value="CAK5273091.1"/>
    <property type="molecule type" value="Genomic_DNA"/>
</dbReference>
<sequence>MLLGFRSVRRAHHPRALHHEAVLKQKREEGEGVAVPAPYSQRAPLAKSEYVRSGKAGVQRSHC</sequence>
<gene>
    <name evidence="1" type="ORF">MYCIT1_LOCUS19249</name>
    <name evidence="2" type="ORF">MYCIT1_LOCUS19263</name>
    <name evidence="3" type="ORF">MYCIT1_LOCUS19268</name>
    <name evidence="4" type="ORF">MYCIT1_LOCUS19273</name>
    <name evidence="5" type="ORF">MYCIT1_LOCUS19277</name>
</gene>
<evidence type="ECO:0000313" key="5">
    <source>
        <dbReference type="EMBL" id="CAK5273107.1"/>
    </source>
</evidence>
<comment type="caution">
    <text evidence="5">The sequence shown here is derived from an EMBL/GenBank/DDBJ whole genome shotgun (WGS) entry which is preliminary data.</text>
</comment>
<dbReference type="EMBL" id="CAVNYO010000198">
    <property type="protein sequence ID" value="CAK5273107.1"/>
    <property type="molecule type" value="Genomic_DNA"/>
</dbReference>
<evidence type="ECO:0000313" key="1">
    <source>
        <dbReference type="EMBL" id="CAK5273091.1"/>
    </source>
</evidence>
<evidence type="ECO:0000313" key="6">
    <source>
        <dbReference type="Proteomes" id="UP001295794"/>
    </source>
</evidence>
<dbReference type="Proteomes" id="UP001295794">
    <property type="component" value="Unassembled WGS sequence"/>
</dbReference>
<protein>
    <submittedName>
        <fullName evidence="5">Uncharacterized protein</fullName>
    </submittedName>
</protein>
<evidence type="ECO:0000313" key="2">
    <source>
        <dbReference type="EMBL" id="CAK5273098.1"/>
    </source>
</evidence>
<evidence type="ECO:0000313" key="3">
    <source>
        <dbReference type="EMBL" id="CAK5273101.1"/>
    </source>
</evidence>
<name>A0AAD2HFG3_9AGAR</name>
<evidence type="ECO:0000313" key="4">
    <source>
        <dbReference type="EMBL" id="CAK5273105.1"/>
    </source>
</evidence>
<accession>A0AAD2HFG3</accession>
<proteinExistence type="predicted"/>